<protein>
    <submittedName>
        <fullName evidence="1">Uncharacterized protein</fullName>
    </submittedName>
</protein>
<dbReference type="EMBL" id="HBGV01001134">
    <property type="protein sequence ID" value="CAD9468167.1"/>
    <property type="molecule type" value="Transcribed_RNA"/>
</dbReference>
<reference evidence="1" key="1">
    <citation type="submission" date="2021-01" db="EMBL/GenBank/DDBJ databases">
        <authorList>
            <person name="Corre E."/>
            <person name="Pelletier E."/>
            <person name="Niang G."/>
            <person name="Scheremetjew M."/>
            <person name="Finn R."/>
            <person name="Kale V."/>
            <person name="Holt S."/>
            <person name="Cochrane G."/>
            <person name="Meng A."/>
            <person name="Brown T."/>
            <person name="Cohen L."/>
        </authorList>
    </citation>
    <scope>NUCLEOTIDE SEQUENCE</scope>
    <source>
        <strain evidence="1">CCMP826</strain>
    </source>
</reference>
<evidence type="ECO:0000313" key="1">
    <source>
        <dbReference type="EMBL" id="CAD9468167.1"/>
    </source>
</evidence>
<accession>A0A7S2DYN1</accession>
<name>A0A7S2DYN1_9STRA</name>
<gene>
    <name evidence="1" type="ORF">HTAM1171_LOCUS689</name>
</gene>
<dbReference type="AlphaFoldDB" id="A0A7S2DYN1"/>
<organism evidence="1">
    <name type="scientific">Helicotheca tamesis</name>
    <dbReference type="NCBI Taxonomy" id="374047"/>
    <lineage>
        <taxon>Eukaryota</taxon>
        <taxon>Sar</taxon>
        <taxon>Stramenopiles</taxon>
        <taxon>Ochrophyta</taxon>
        <taxon>Bacillariophyta</taxon>
        <taxon>Mediophyceae</taxon>
        <taxon>Lithodesmiophycidae</taxon>
        <taxon>Lithodesmiales</taxon>
        <taxon>Lithodesmiaceae</taxon>
        <taxon>Helicotheca</taxon>
    </lineage>
</organism>
<sequence>MAQSGEHSGRNISFSPEKDVRYVRNLQQISDDEKAYLWSSDKERDDTMHSILKTVRMIQMNGKKTRRCIRGIEQYIFPEFTEQKKINKDCVLLAVLQEQDRQKTLGIYDPEELRNASKSASEWARNLALKDGAEDAKEVSLH</sequence>
<proteinExistence type="predicted"/>